<organism evidence="1">
    <name type="scientific">viral metagenome</name>
    <dbReference type="NCBI Taxonomy" id="1070528"/>
    <lineage>
        <taxon>unclassified sequences</taxon>
        <taxon>metagenomes</taxon>
        <taxon>organismal metagenomes</taxon>
    </lineage>
</organism>
<proteinExistence type="predicted"/>
<gene>
    <name evidence="1" type="ORF">MM415A00945_0021</name>
</gene>
<dbReference type="AlphaFoldDB" id="A0A6M3KBA6"/>
<accession>A0A6M3KBA6</accession>
<evidence type="ECO:0000313" key="1">
    <source>
        <dbReference type="EMBL" id="QJA79096.1"/>
    </source>
</evidence>
<name>A0A6M3KBA6_9ZZZZ</name>
<dbReference type="EMBL" id="MT142366">
    <property type="protein sequence ID" value="QJA79096.1"/>
    <property type="molecule type" value="Genomic_DNA"/>
</dbReference>
<sequence length="65" mass="7488">MKTKIKKQKEQQNTQCIRERATGRCKGKIAPGNRFLCKRCFEETLDCEHIYSISQPNTSRCPAAL</sequence>
<protein>
    <submittedName>
        <fullName evidence="1">Uncharacterized protein</fullName>
    </submittedName>
</protein>
<reference evidence="1" key="1">
    <citation type="submission" date="2020-03" db="EMBL/GenBank/DDBJ databases">
        <title>The deep terrestrial virosphere.</title>
        <authorList>
            <person name="Holmfeldt K."/>
            <person name="Nilsson E."/>
            <person name="Simone D."/>
            <person name="Lopez-Fernandez M."/>
            <person name="Wu X."/>
            <person name="de Brujin I."/>
            <person name="Lundin D."/>
            <person name="Andersson A."/>
            <person name="Bertilsson S."/>
            <person name="Dopson M."/>
        </authorList>
    </citation>
    <scope>NUCLEOTIDE SEQUENCE</scope>
    <source>
        <strain evidence="1">MM415A00945</strain>
    </source>
</reference>